<protein>
    <submittedName>
        <fullName evidence="2">Uncharacterized protein</fullName>
    </submittedName>
</protein>
<proteinExistence type="predicted"/>
<organism evidence="2 3">
    <name type="scientific">Liparis tanakae</name>
    <name type="common">Tanaka's snailfish</name>
    <dbReference type="NCBI Taxonomy" id="230148"/>
    <lineage>
        <taxon>Eukaryota</taxon>
        <taxon>Metazoa</taxon>
        <taxon>Chordata</taxon>
        <taxon>Craniata</taxon>
        <taxon>Vertebrata</taxon>
        <taxon>Euteleostomi</taxon>
        <taxon>Actinopterygii</taxon>
        <taxon>Neopterygii</taxon>
        <taxon>Teleostei</taxon>
        <taxon>Neoteleostei</taxon>
        <taxon>Acanthomorphata</taxon>
        <taxon>Eupercaria</taxon>
        <taxon>Perciformes</taxon>
        <taxon>Cottioidei</taxon>
        <taxon>Cottales</taxon>
        <taxon>Liparidae</taxon>
        <taxon>Liparis</taxon>
    </lineage>
</organism>
<comment type="caution">
    <text evidence="2">The sequence shown here is derived from an EMBL/GenBank/DDBJ whole genome shotgun (WGS) entry which is preliminary data.</text>
</comment>
<evidence type="ECO:0000313" key="2">
    <source>
        <dbReference type="EMBL" id="TNN33263.1"/>
    </source>
</evidence>
<accession>A0A4Z2EWW2</accession>
<dbReference type="EMBL" id="SRLO01002294">
    <property type="protein sequence ID" value="TNN33263.1"/>
    <property type="molecule type" value="Genomic_DNA"/>
</dbReference>
<dbReference type="Proteomes" id="UP000314294">
    <property type="component" value="Unassembled WGS sequence"/>
</dbReference>
<gene>
    <name evidence="2" type="ORF">EYF80_056571</name>
</gene>
<sequence length="135" mass="14859">MADDEEVRGGPGKKNELPPHCLSGYVSREKERERERETLPCRWSTLEEEEGPLYEAPARRGGDYTARSGSSPPLSAATRPSGALPSARRDPAFLIIDPCEPSARRRSLETHPARTGAARGIHPTPDRSPACSRHY</sequence>
<keyword evidence="3" id="KW-1185">Reference proteome</keyword>
<evidence type="ECO:0000313" key="3">
    <source>
        <dbReference type="Proteomes" id="UP000314294"/>
    </source>
</evidence>
<feature type="compositionally biased region" description="Basic and acidic residues" evidence="1">
    <location>
        <begin position="27"/>
        <end position="39"/>
    </location>
</feature>
<dbReference type="AlphaFoldDB" id="A0A4Z2EWW2"/>
<name>A0A4Z2EWW2_9TELE</name>
<evidence type="ECO:0000256" key="1">
    <source>
        <dbReference type="SAM" id="MobiDB-lite"/>
    </source>
</evidence>
<feature type="compositionally biased region" description="Basic and acidic residues" evidence="1">
    <location>
        <begin position="102"/>
        <end position="112"/>
    </location>
</feature>
<reference evidence="2 3" key="1">
    <citation type="submission" date="2019-03" db="EMBL/GenBank/DDBJ databases">
        <title>First draft genome of Liparis tanakae, snailfish: a comprehensive survey of snailfish specific genes.</title>
        <authorList>
            <person name="Kim W."/>
            <person name="Song I."/>
            <person name="Jeong J.-H."/>
            <person name="Kim D."/>
            <person name="Kim S."/>
            <person name="Ryu S."/>
            <person name="Song J.Y."/>
            <person name="Lee S.K."/>
        </authorList>
    </citation>
    <scope>NUCLEOTIDE SEQUENCE [LARGE SCALE GENOMIC DNA]</scope>
    <source>
        <tissue evidence="2">Muscle</tissue>
    </source>
</reference>
<feature type="region of interest" description="Disordered" evidence="1">
    <location>
        <begin position="1"/>
        <end position="135"/>
    </location>
</feature>